<gene>
    <name evidence="11" type="primary">LOC108706824</name>
</gene>
<evidence type="ECO:0000256" key="1">
    <source>
        <dbReference type="ARBA" id="ARBA00004632"/>
    </source>
</evidence>
<dbReference type="PANTHER" id="PTHR10663:SF337">
    <property type="entry name" value="PH AND SEC7 DOMAIN-CONTAINING PROTEIN 3"/>
    <property type="match status" value="1"/>
</dbReference>
<keyword evidence="3" id="KW-0597">Phosphoprotein</keyword>
<dbReference type="KEGG" id="xla:108706824"/>
<dbReference type="FunFam" id="2.30.29.30:FF:000054">
    <property type="entry name" value="PH and SEC7 domain-containing protein 3"/>
    <property type="match status" value="1"/>
</dbReference>
<dbReference type="SUPFAM" id="SSF48425">
    <property type="entry name" value="Sec7 domain"/>
    <property type="match status" value="1"/>
</dbReference>
<feature type="domain" description="SEC7" evidence="9">
    <location>
        <begin position="766"/>
        <end position="932"/>
    </location>
</feature>
<feature type="compositionally biased region" description="Low complexity" evidence="7">
    <location>
        <begin position="1209"/>
        <end position="1221"/>
    </location>
</feature>
<protein>
    <submittedName>
        <fullName evidence="11">PH and SEC7 domain-containing protein 3 isoform X1</fullName>
    </submittedName>
</protein>
<feature type="region of interest" description="Disordered" evidence="7">
    <location>
        <begin position="1194"/>
        <end position="1246"/>
    </location>
</feature>
<dbReference type="InterPro" id="IPR035999">
    <property type="entry name" value="Sec7_dom_sf"/>
</dbReference>
<name>A0A8J0U0T4_XENLA</name>
<evidence type="ECO:0000313" key="11">
    <source>
        <dbReference type="RefSeq" id="XP_018099048.1"/>
    </source>
</evidence>
<proteinExistence type="predicted"/>
<dbReference type="PANTHER" id="PTHR10663">
    <property type="entry name" value="GUANYL-NUCLEOTIDE EXCHANGE FACTOR"/>
    <property type="match status" value="1"/>
</dbReference>
<evidence type="ECO:0000313" key="10">
    <source>
        <dbReference type="Proteomes" id="UP000186698"/>
    </source>
</evidence>
<dbReference type="InterPro" id="IPR001849">
    <property type="entry name" value="PH_domain"/>
</dbReference>
<feature type="compositionally biased region" description="Basic and acidic residues" evidence="7">
    <location>
        <begin position="1227"/>
        <end position="1236"/>
    </location>
</feature>
<dbReference type="SMART" id="SM00222">
    <property type="entry name" value="Sec7"/>
    <property type="match status" value="1"/>
</dbReference>
<dbReference type="GeneID" id="108706824"/>
<evidence type="ECO:0000259" key="8">
    <source>
        <dbReference type="PROSITE" id="PS50003"/>
    </source>
</evidence>
<feature type="domain" description="PH" evidence="8">
    <location>
        <begin position="983"/>
        <end position="1096"/>
    </location>
</feature>
<keyword evidence="6" id="KW-0966">Cell projection</keyword>
<dbReference type="SUPFAM" id="SSF50729">
    <property type="entry name" value="PH domain-like"/>
    <property type="match status" value="1"/>
</dbReference>
<keyword evidence="10" id="KW-1185">Reference proteome</keyword>
<dbReference type="RefSeq" id="XP_018099048.1">
    <property type="nucleotide sequence ID" value="XM_018243559.2"/>
</dbReference>
<dbReference type="OrthoDB" id="2157641at2759"/>
<feature type="compositionally biased region" description="Polar residues" evidence="7">
    <location>
        <begin position="1194"/>
        <end position="1204"/>
    </location>
</feature>
<evidence type="ECO:0000256" key="2">
    <source>
        <dbReference type="ARBA" id="ARBA00022475"/>
    </source>
</evidence>
<dbReference type="CDD" id="cd00171">
    <property type="entry name" value="Sec7"/>
    <property type="match status" value="1"/>
</dbReference>
<dbReference type="InterPro" id="IPR041681">
    <property type="entry name" value="PH_9"/>
</dbReference>
<dbReference type="InterPro" id="IPR023394">
    <property type="entry name" value="Sec7_C_sf"/>
</dbReference>
<feature type="compositionally biased region" description="Basic and acidic residues" evidence="7">
    <location>
        <begin position="944"/>
        <end position="956"/>
    </location>
</feature>
<reference evidence="11" key="1">
    <citation type="submission" date="2025-08" db="UniProtKB">
        <authorList>
            <consortium name="RefSeq"/>
        </authorList>
    </citation>
    <scope>IDENTIFICATION</scope>
    <source>
        <strain evidence="11">J_2021</strain>
        <tissue evidence="11">Erythrocytes</tissue>
    </source>
</reference>
<dbReference type="GO" id="GO:0032587">
    <property type="term" value="C:ruffle membrane"/>
    <property type="evidence" value="ECO:0007669"/>
    <property type="project" value="UniProtKB-SubCell"/>
</dbReference>
<feature type="compositionally biased region" description="Polar residues" evidence="7">
    <location>
        <begin position="957"/>
        <end position="972"/>
    </location>
</feature>
<evidence type="ECO:0000256" key="4">
    <source>
        <dbReference type="ARBA" id="ARBA00023054"/>
    </source>
</evidence>
<comment type="subcellular location">
    <subcellularLocation>
        <location evidence="1">Cell projection</location>
        <location evidence="1">Ruffle membrane</location>
    </subcellularLocation>
</comment>
<dbReference type="Pfam" id="PF15410">
    <property type="entry name" value="PH_9"/>
    <property type="match status" value="1"/>
</dbReference>
<evidence type="ECO:0000256" key="5">
    <source>
        <dbReference type="ARBA" id="ARBA00023136"/>
    </source>
</evidence>
<evidence type="ECO:0000259" key="9">
    <source>
        <dbReference type="PROSITE" id="PS50190"/>
    </source>
</evidence>
<keyword evidence="2" id="KW-1003">Cell membrane</keyword>
<evidence type="ECO:0000256" key="3">
    <source>
        <dbReference type="ARBA" id="ARBA00022553"/>
    </source>
</evidence>
<dbReference type="Gene3D" id="1.10.1000.11">
    <property type="entry name" value="Arf Nucleotide-binding Site Opener,domain 2"/>
    <property type="match status" value="1"/>
</dbReference>
<evidence type="ECO:0000256" key="7">
    <source>
        <dbReference type="SAM" id="MobiDB-lite"/>
    </source>
</evidence>
<dbReference type="Gene3D" id="2.30.29.30">
    <property type="entry name" value="Pleckstrin-homology domain (PH domain)/Phosphotyrosine-binding domain (PTB)"/>
    <property type="match status" value="1"/>
</dbReference>
<feature type="region of interest" description="Disordered" evidence="7">
    <location>
        <begin position="944"/>
        <end position="972"/>
    </location>
</feature>
<keyword evidence="4" id="KW-0175">Coiled coil</keyword>
<dbReference type="Pfam" id="PF01369">
    <property type="entry name" value="Sec7"/>
    <property type="match status" value="1"/>
</dbReference>
<accession>A0A8J0U0T4</accession>
<dbReference type="PROSITE" id="PS50190">
    <property type="entry name" value="SEC7"/>
    <property type="match status" value="1"/>
</dbReference>
<sequence length="1246" mass="139667">MAEQKKMKTSFLFIQLQSPSKSAERSQEACSLLAVSREACDTTRPDHPVRKDTHPYYSNLEGKQSTLDSSPHTSLSCVSICEEMNNGTERSPVTAKAYAVPLTNAKDNFLLSHGTSFGYEMIELTAYDTSSVPNQSNSALHRNSSPSPCHSYVSKWDMMDHHQNSINGEIVWWKAEVCKPTLINTPSILRTSECKSFQDAVAEKSPKLAGFTEPAKEEILTANYTVQVTAASPVKLEKVERYVWVSSTSAHCQNVAKAKYEFLFGQAINTADENVPEIDDPGNTRLLPQTTSVTNEFPEYGTTEHREPETFGTAFRYVEESGECLNNMKEPEQLSPCGPVVQNDCLTEEHRLCPEEKLKDVAKTEFADSNCVLDLNPSCGEINAHIIPDGHSILNCTSVQVGNRLDNATSKQLDQAEESVSLSSVPVISSERKSYLFVERELAAISEEETLSESSLSQITEITDFPNVHTNNTVPVTSILKNNMHMEEEVNGILVARKAEEEEDLMPYLTESPDKLLSKENAAFVNMESSKVQKNMDISVDETQLDTQILVSSGKRNCIPSSVRTRGVQGSALTSFVHGQLSSSESSLNEGVDNEVFLKESDHGNENPVPVHLLQSPRIMTEDKHEDVLKSKRCSEDSTDLYSSQFENILDNTSLYYSVESLDTLYYEPDSFFSFEMPLTPMIQQRIKVYINFLDRKNSESHQEYLKVDSSCGISMGYCNDVVNGLDDETKFRKTSHDVEFSGSDVGSCSKALEASCDMGSTEILEKGSTENLSNGTNSNKQAAKRLANRLYHLDGFKRSDVSKHLGKNNDFSKIVAEEYLKFFDFTGLTLDQSLRIFFKAFSLIGETQERERVLVHFSNRYFMSNPNSMSSPDEVHCLTCAIMLLNTDLHGHNIGKKMSCQEFIANLQGVNEGRDFPQVLLKALYNSIKNEKIEWAADDVDAMKKSPSDSADEKPNGTQSKSVNRIGSSNPFLEIPHDPNAAVYKTGFLARKIHADMDGKKTPRGKRGWKTFYAILKGTVLYLQKDEYKPEKALSEDDLKNAVSVHHALALKATDYEKRPNVLKLKTADWRVFLFQAQSTEEMELWISKINCVAAVFSAPPFPAAIGSQKKFSRPLLPATTTKLTKDEQLRSHETKLKHISTELAEHRSYPPDKKVKAKEIDEYKLKDHYLEFEKMRYEVYVKILKEGGKEMLTTNDNDNSGLKKSHSSPSLTQDSSPSSAKVKRNISERKDYRPETPSIKQKVT</sequence>
<keyword evidence="5" id="KW-0472">Membrane</keyword>
<dbReference type="PROSITE" id="PS50003">
    <property type="entry name" value="PH_DOMAIN"/>
    <property type="match status" value="1"/>
</dbReference>
<dbReference type="InterPro" id="IPR000904">
    <property type="entry name" value="Sec7_dom"/>
</dbReference>
<dbReference type="FunFam" id="1.10.1000.11:FF:000004">
    <property type="entry name" value="PH and SEC7 domain-containing protein 2"/>
    <property type="match status" value="1"/>
</dbReference>
<evidence type="ECO:0000256" key="6">
    <source>
        <dbReference type="ARBA" id="ARBA00023273"/>
    </source>
</evidence>
<dbReference type="CDD" id="cd13295">
    <property type="entry name" value="PH_EFA6"/>
    <property type="match status" value="1"/>
</dbReference>
<dbReference type="Proteomes" id="UP000186698">
    <property type="component" value="Chromosome 1S"/>
</dbReference>
<organism evidence="10 11">
    <name type="scientific">Xenopus laevis</name>
    <name type="common">African clawed frog</name>
    <dbReference type="NCBI Taxonomy" id="8355"/>
    <lineage>
        <taxon>Eukaryota</taxon>
        <taxon>Metazoa</taxon>
        <taxon>Chordata</taxon>
        <taxon>Craniata</taxon>
        <taxon>Vertebrata</taxon>
        <taxon>Euteleostomi</taxon>
        <taxon>Amphibia</taxon>
        <taxon>Batrachia</taxon>
        <taxon>Anura</taxon>
        <taxon>Pipoidea</taxon>
        <taxon>Pipidae</taxon>
        <taxon>Xenopodinae</taxon>
        <taxon>Xenopus</taxon>
        <taxon>Xenopus</taxon>
    </lineage>
</organism>
<dbReference type="CTD" id="108706824"/>
<dbReference type="AlphaFoldDB" id="A0A8J0U0T4"/>
<dbReference type="GO" id="GO:0005085">
    <property type="term" value="F:guanyl-nucleotide exchange factor activity"/>
    <property type="evidence" value="ECO:0000318"/>
    <property type="project" value="GO_Central"/>
</dbReference>
<dbReference type="InterPro" id="IPR011993">
    <property type="entry name" value="PH-like_dom_sf"/>
</dbReference>
<dbReference type="SMART" id="SM00233">
    <property type="entry name" value="PH"/>
    <property type="match status" value="1"/>
</dbReference>
<dbReference type="GO" id="GO:0032012">
    <property type="term" value="P:regulation of ARF protein signal transduction"/>
    <property type="evidence" value="ECO:0007669"/>
    <property type="project" value="InterPro"/>
</dbReference>